<protein>
    <recommendedName>
        <fullName evidence="2">Alanine racemase N-terminal domain-containing protein</fullName>
    </recommendedName>
</protein>
<accession>A0ABY8UMW2</accession>
<dbReference type="Proteomes" id="UP001244341">
    <property type="component" value="Chromosome 13b"/>
</dbReference>
<evidence type="ECO:0000313" key="4">
    <source>
        <dbReference type="Proteomes" id="UP001244341"/>
    </source>
</evidence>
<sequence length="574" mass="61605">MVVSRGSALGQNVTKNTTCSPSQGPCFEREVFKKNLQYLTTAVLPAGWKLNAVVKWEGYGTGLQETAAVAAEEGHSVGVLYNDEVAAAAAVTPRPEIFRMFPANYSDLVASIKAGYKTQELASPLNIGDLIKAGKDTNTTIPIHLYLYMHYDDAWGWNFTTPKQLQALVDTLDKRHVKVVGFMMHLNGYPDEKKMPLSQQFLQIAARIWRVMCHLNRHPDVASKMPLSQQFLQVACPVAASLAPQKVAVHWVNSDEALELIPKPNKRYGNYRMQPVIPAVCNNASNIEYWARMGTAIYGSYVENYADAAEGSGPGTAPVLRWTSKVKSVGETTLPSGAVRKVAVVDLGPARFPAPSWWSNALVFELANSTSVNATNTTAAAAAAVDNAANDEDVDDDEDDEEDAAAPSVAAPAVAATAGTAGRRLLQAAAATPAAPGTGEDEDDGEEDEDEEGDDDADNAEGIAAAAPDRFGRPPLFVYINHQRLQLADWPAGKGTVILVDITHAETPVVPGDEVCLLCEERPVGSFGLRPVGSFGLEVGADEYNMALCLRGMGATEGTAYDDPNCKPWAKVQQ</sequence>
<feature type="region of interest" description="Disordered" evidence="1">
    <location>
        <begin position="384"/>
        <end position="413"/>
    </location>
</feature>
<dbReference type="InterPro" id="IPR029066">
    <property type="entry name" value="PLP-binding_barrel"/>
</dbReference>
<gene>
    <name evidence="3" type="ORF">OEZ85_000799</name>
</gene>
<feature type="compositionally biased region" description="Acidic residues" evidence="1">
    <location>
        <begin position="389"/>
        <end position="404"/>
    </location>
</feature>
<organism evidence="3 4">
    <name type="scientific">Tetradesmus obliquus</name>
    <name type="common">Green alga</name>
    <name type="synonym">Acutodesmus obliquus</name>
    <dbReference type="NCBI Taxonomy" id="3088"/>
    <lineage>
        <taxon>Eukaryota</taxon>
        <taxon>Viridiplantae</taxon>
        <taxon>Chlorophyta</taxon>
        <taxon>core chlorophytes</taxon>
        <taxon>Chlorophyceae</taxon>
        <taxon>CS clade</taxon>
        <taxon>Sphaeropleales</taxon>
        <taxon>Scenedesmaceae</taxon>
        <taxon>Tetradesmus</taxon>
    </lineage>
</organism>
<dbReference type="InterPro" id="IPR001608">
    <property type="entry name" value="Ala_racemase_N"/>
</dbReference>
<feature type="compositionally biased region" description="Acidic residues" evidence="1">
    <location>
        <begin position="439"/>
        <end position="459"/>
    </location>
</feature>
<dbReference type="SUPFAM" id="SSF51419">
    <property type="entry name" value="PLP-binding barrel"/>
    <property type="match status" value="1"/>
</dbReference>
<evidence type="ECO:0000259" key="2">
    <source>
        <dbReference type="Pfam" id="PF01168"/>
    </source>
</evidence>
<reference evidence="3 4" key="1">
    <citation type="submission" date="2023-05" db="EMBL/GenBank/DDBJ databases">
        <title>A 100% complete, gapless, phased diploid assembly of the Scenedesmus obliquus UTEX 3031 genome.</title>
        <authorList>
            <person name="Biondi T.C."/>
            <person name="Hanschen E.R."/>
            <person name="Kwon T."/>
            <person name="Eng W."/>
            <person name="Kruse C.P.S."/>
            <person name="Koehler S.I."/>
            <person name="Kunde Y."/>
            <person name="Gleasner C.D."/>
            <person name="You Mak K.T."/>
            <person name="Polle J."/>
            <person name="Hovde B.T."/>
            <person name="Starkenburg S.R."/>
        </authorList>
    </citation>
    <scope>NUCLEOTIDE SEQUENCE [LARGE SCALE GENOMIC DNA]</scope>
    <source>
        <strain evidence="3 4">DOE0152z</strain>
    </source>
</reference>
<dbReference type="Pfam" id="PF01168">
    <property type="entry name" value="Ala_racemase_N"/>
    <property type="match status" value="1"/>
</dbReference>
<feature type="compositionally biased region" description="Polar residues" evidence="1">
    <location>
        <begin position="9"/>
        <end position="22"/>
    </location>
</feature>
<feature type="domain" description="Alanine racemase N-terminal" evidence="2">
    <location>
        <begin position="32"/>
        <end position="204"/>
    </location>
</feature>
<name>A0ABY8UMW2_TETOB</name>
<proteinExistence type="predicted"/>
<dbReference type="Gene3D" id="3.20.20.10">
    <property type="entry name" value="Alanine racemase"/>
    <property type="match status" value="1"/>
</dbReference>
<evidence type="ECO:0000313" key="3">
    <source>
        <dbReference type="EMBL" id="WIA21616.1"/>
    </source>
</evidence>
<feature type="region of interest" description="Disordered" evidence="1">
    <location>
        <begin position="428"/>
        <end position="459"/>
    </location>
</feature>
<evidence type="ECO:0000256" key="1">
    <source>
        <dbReference type="SAM" id="MobiDB-lite"/>
    </source>
</evidence>
<keyword evidence="4" id="KW-1185">Reference proteome</keyword>
<dbReference type="EMBL" id="CP126220">
    <property type="protein sequence ID" value="WIA21616.1"/>
    <property type="molecule type" value="Genomic_DNA"/>
</dbReference>
<feature type="compositionally biased region" description="Low complexity" evidence="1">
    <location>
        <begin position="428"/>
        <end position="438"/>
    </location>
</feature>
<feature type="region of interest" description="Disordered" evidence="1">
    <location>
        <begin position="1"/>
        <end position="22"/>
    </location>
</feature>